<keyword evidence="3" id="KW-1185">Reference proteome</keyword>
<feature type="compositionally biased region" description="Polar residues" evidence="1">
    <location>
        <begin position="422"/>
        <end position="440"/>
    </location>
</feature>
<protein>
    <recommendedName>
        <fullName evidence="4">J domain-containing protein</fullName>
    </recommendedName>
</protein>
<dbReference type="AlphaFoldDB" id="A0AAD2D7M9"/>
<evidence type="ECO:0000256" key="1">
    <source>
        <dbReference type="SAM" id="MobiDB-lite"/>
    </source>
</evidence>
<dbReference type="EMBL" id="CAMPGE010026627">
    <property type="protein sequence ID" value="CAI2384304.1"/>
    <property type="molecule type" value="Genomic_DNA"/>
</dbReference>
<comment type="caution">
    <text evidence="2">The sequence shown here is derived from an EMBL/GenBank/DDBJ whole genome shotgun (WGS) entry which is preliminary data.</text>
</comment>
<feature type="compositionally biased region" description="Basic and acidic residues" evidence="1">
    <location>
        <begin position="623"/>
        <end position="640"/>
    </location>
</feature>
<evidence type="ECO:0000313" key="3">
    <source>
        <dbReference type="Proteomes" id="UP001295684"/>
    </source>
</evidence>
<feature type="region of interest" description="Disordered" evidence="1">
    <location>
        <begin position="623"/>
        <end position="649"/>
    </location>
</feature>
<proteinExistence type="predicted"/>
<dbReference type="SUPFAM" id="SSF46565">
    <property type="entry name" value="Chaperone J-domain"/>
    <property type="match status" value="1"/>
</dbReference>
<gene>
    <name evidence="2" type="ORF">ECRASSUSDP1_LOCUS25829</name>
</gene>
<evidence type="ECO:0008006" key="4">
    <source>
        <dbReference type="Google" id="ProtNLM"/>
    </source>
</evidence>
<dbReference type="Proteomes" id="UP001295684">
    <property type="component" value="Unassembled WGS sequence"/>
</dbReference>
<sequence>MDLLCSIIEAEVLIIISNVSGQDRESRINMDDMENENKGRNNNKQFLAVSKEIQISNKHCKDSAIFARQSLNYSLNQDLMGVQKDTGNSLKKSDRDGSSLKCKFNNERLRQTTKRVKNLSKVKKSVAVGSSKPKSKERKKYEIPNVNLIFGRTQRPKEYKTIESKIIPIPQPIEEDALDSGLEFSTPVMEYNEEPKRVKKSCLKKTSLGSTKKSIYINDKVNYDKILKSYFSRKGQDQNTIFVYNKDKLPQKYFTRKDSKDGKLLGAKLLNQLETQMDQSYEQSYDDGEISKSMLSNFRFVPPSKEEVKIPEQVKPYKILHDKEMKMVSKLKRELGPKSLGATNVQTFSLPSLNSQDLMRLKTLENSIDEPEDSYRKGQLNRKLSKVIPKEDEGYSIAQCSAKFLTKHVKSLNRISNDYSYESGKNSPFNSRNPSMVSHSKTNHRSQMKKTPVSTSVTIFENSISKHKNKLMKVLEYNPMVSIQEFIKRVEKSETLKEEGNKDQNLSKKVENCRYKRKYKAKLKHPVSFPKISSKLNQDLQQQIDDVLSQNRDEIAFLKKKLLIDDEFAHPRSLRARKKIFSKLLLKYHPDKVPTGANETQKKVHQRLYQYLDNCKDEFLKDERKSRPAEKKNLKNKLEIDESQGTIFA</sequence>
<evidence type="ECO:0000313" key="2">
    <source>
        <dbReference type="EMBL" id="CAI2384304.1"/>
    </source>
</evidence>
<name>A0AAD2D7M9_EUPCR</name>
<dbReference type="InterPro" id="IPR036869">
    <property type="entry name" value="J_dom_sf"/>
</dbReference>
<organism evidence="2 3">
    <name type="scientific">Euplotes crassus</name>
    <dbReference type="NCBI Taxonomy" id="5936"/>
    <lineage>
        <taxon>Eukaryota</taxon>
        <taxon>Sar</taxon>
        <taxon>Alveolata</taxon>
        <taxon>Ciliophora</taxon>
        <taxon>Intramacronucleata</taxon>
        <taxon>Spirotrichea</taxon>
        <taxon>Hypotrichia</taxon>
        <taxon>Euplotida</taxon>
        <taxon>Euplotidae</taxon>
        <taxon>Moneuplotes</taxon>
    </lineage>
</organism>
<accession>A0AAD2D7M9</accession>
<reference evidence="2" key="1">
    <citation type="submission" date="2023-07" db="EMBL/GenBank/DDBJ databases">
        <authorList>
            <consortium name="AG Swart"/>
            <person name="Singh M."/>
            <person name="Singh A."/>
            <person name="Seah K."/>
            <person name="Emmerich C."/>
        </authorList>
    </citation>
    <scope>NUCLEOTIDE SEQUENCE</scope>
    <source>
        <strain evidence="2">DP1</strain>
    </source>
</reference>
<feature type="region of interest" description="Disordered" evidence="1">
    <location>
        <begin position="422"/>
        <end position="454"/>
    </location>
</feature>